<dbReference type="SMART" id="SM00448">
    <property type="entry name" value="REC"/>
    <property type="match status" value="1"/>
</dbReference>
<dbReference type="Pfam" id="PF00072">
    <property type="entry name" value="Response_reg"/>
    <property type="match status" value="1"/>
</dbReference>
<name>A0A1M6XTU1_9BACT</name>
<accession>A0A1M6XTU1</accession>
<feature type="modified residue" description="4-aspartylphosphate" evidence="1">
    <location>
        <position position="55"/>
    </location>
</feature>
<dbReference type="STRING" id="1419482.SAMN05444266_10220"/>
<evidence type="ECO:0000313" key="5">
    <source>
        <dbReference type="Proteomes" id="UP000184420"/>
    </source>
</evidence>
<proteinExistence type="predicted"/>
<dbReference type="RefSeq" id="WP_073078573.1">
    <property type="nucleotide sequence ID" value="NZ_FRBL01000002.1"/>
</dbReference>
<dbReference type="Pfam" id="PF04397">
    <property type="entry name" value="LytTR"/>
    <property type="match status" value="1"/>
</dbReference>
<dbReference type="InterPro" id="IPR001789">
    <property type="entry name" value="Sig_transdc_resp-reg_receiver"/>
</dbReference>
<dbReference type="InterPro" id="IPR007492">
    <property type="entry name" value="LytTR_DNA-bd_dom"/>
</dbReference>
<dbReference type="GO" id="GO:0003677">
    <property type="term" value="F:DNA binding"/>
    <property type="evidence" value="ECO:0007669"/>
    <property type="project" value="InterPro"/>
</dbReference>
<feature type="domain" description="Response regulatory" evidence="2">
    <location>
        <begin position="4"/>
        <end position="115"/>
    </location>
</feature>
<dbReference type="OrthoDB" id="9787344at2"/>
<gene>
    <name evidence="4" type="ORF">SAMN05444266_10220</name>
</gene>
<dbReference type="PROSITE" id="PS50930">
    <property type="entry name" value="HTH_LYTTR"/>
    <property type="match status" value="1"/>
</dbReference>
<dbReference type="InterPro" id="IPR046947">
    <property type="entry name" value="LytR-like"/>
</dbReference>
<reference evidence="4 5" key="1">
    <citation type="submission" date="2016-11" db="EMBL/GenBank/DDBJ databases">
        <authorList>
            <person name="Jaros S."/>
            <person name="Januszkiewicz K."/>
            <person name="Wedrychowicz H."/>
        </authorList>
    </citation>
    <scope>NUCLEOTIDE SEQUENCE [LARGE SCALE GENOMIC DNA]</scope>
    <source>
        <strain evidence="4 5">DSM 27406</strain>
    </source>
</reference>
<organism evidence="4 5">
    <name type="scientific">Chitinophaga jiangningensis</name>
    <dbReference type="NCBI Taxonomy" id="1419482"/>
    <lineage>
        <taxon>Bacteria</taxon>
        <taxon>Pseudomonadati</taxon>
        <taxon>Bacteroidota</taxon>
        <taxon>Chitinophagia</taxon>
        <taxon>Chitinophagales</taxon>
        <taxon>Chitinophagaceae</taxon>
        <taxon>Chitinophaga</taxon>
    </lineage>
</organism>
<sequence length="236" mass="26736">MKIKCLIVDDEVLSQDVIEAYIKEYPVLELVRKCSNAIAALEALREAEIQLIFLDIKMPNLSGLNMLKMIPAPPCVIFTTAYAEHAVEGFELNAVDYLLKPFSFERFVQAVNKARHKMELEQVAASGKHIAAEFIVVKSDKKLHKVNFEDITYFTSIGDYQKIFLKNGRVIVTNETMKHMEEALPSARFLRIHKSYLVAVQAIQYMEGNQLVVDGVALPIGLKYKEQVIERFGGRG</sequence>
<evidence type="ECO:0000256" key="1">
    <source>
        <dbReference type="PROSITE-ProRule" id="PRU00169"/>
    </source>
</evidence>
<dbReference type="Gene3D" id="2.40.50.1020">
    <property type="entry name" value="LytTr DNA-binding domain"/>
    <property type="match status" value="1"/>
</dbReference>
<dbReference type="AlphaFoldDB" id="A0A1M6XTU1"/>
<dbReference type="PANTHER" id="PTHR37299:SF1">
    <property type="entry name" value="STAGE 0 SPORULATION PROTEIN A HOMOLOG"/>
    <property type="match status" value="1"/>
</dbReference>
<dbReference type="Gene3D" id="3.40.50.2300">
    <property type="match status" value="1"/>
</dbReference>
<dbReference type="EMBL" id="FRBL01000002">
    <property type="protein sequence ID" value="SHL09402.1"/>
    <property type="molecule type" value="Genomic_DNA"/>
</dbReference>
<dbReference type="PANTHER" id="PTHR37299">
    <property type="entry name" value="TRANSCRIPTIONAL REGULATOR-RELATED"/>
    <property type="match status" value="1"/>
</dbReference>
<feature type="domain" description="HTH LytTR-type" evidence="3">
    <location>
        <begin position="135"/>
        <end position="204"/>
    </location>
</feature>
<keyword evidence="5" id="KW-1185">Reference proteome</keyword>
<evidence type="ECO:0000259" key="3">
    <source>
        <dbReference type="PROSITE" id="PS50930"/>
    </source>
</evidence>
<protein>
    <submittedName>
        <fullName evidence="4">Two component transcriptional regulator, LytTR family</fullName>
    </submittedName>
</protein>
<dbReference type="PROSITE" id="PS50110">
    <property type="entry name" value="RESPONSE_REGULATORY"/>
    <property type="match status" value="1"/>
</dbReference>
<dbReference type="SMART" id="SM00850">
    <property type="entry name" value="LytTR"/>
    <property type="match status" value="1"/>
</dbReference>
<dbReference type="GO" id="GO:0000156">
    <property type="term" value="F:phosphorelay response regulator activity"/>
    <property type="evidence" value="ECO:0007669"/>
    <property type="project" value="InterPro"/>
</dbReference>
<keyword evidence="1" id="KW-0597">Phosphoprotein</keyword>
<dbReference type="Proteomes" id="UP000184420">
    <property type="component" value="Unassembled WGS sequence"/>
</dbReference>
<evidence type="ECO:0000313" key="4">
    <source>
        <dbReference type="EMBL" id="SHL09402.1"/>
    </source>
</evidence>
<dbReference type="InterPro" id="IPR011006">
    <property type="entry name" value="CheY-like_superfamily"/>
</dbReference>
<evidence type="ECO:0000259" key="2">
    <source>
        <dbReference type="PROSITE" id="PS50110"/>
    </source>
</evidence>
<dbReference type="SUPFAM" id="SSF52172">
    <property type="entry name" value="CheY-like"/>
    <property type="match status" value="1"/>
</dbReference>